<evidence type="ECO:0008006" key="4">
    <source>
        <dbReference type="Google" id="ProtNLM"/>
    </source>
</evidence>
<evidence type="ECO:0000313" key="3">
    <source>
        <dbReference type="Proteomes" id="UP001642360"/>
    </source>
</evidence>
<dbReference type="Proteomes" id="UP001642360">
    <property type="component" value="Unassembled WGS sequence"/>
</dbReference>
<feature type="region of interest" description="Disordered" evidence="1">
    <location>
        <begin position="145"/>
        <end position="164"/>
    </location>
</feature>
<accession>A0ABC8TUD8</accession>
<evidence type="ECO:0000313" key="2">
    <source>
        <dbReference type="EMBL" id="CAK9173031.1"/>
    </source>
</evidence>
<proteinExistence type="predicted"/>
<name>A0ABC8TUD8_9AQUA</name>
<reference evidence="2 3" key="1">
    <citation type="submission" date="2024-02" db="EMBL/GenBank/DDBJ databases">
        <authorList>
            <person name="Vignale AGUSTIN F."/>
            <person name="Sosa J E."/>
            <person name="Modenutti C."/>
        </authorList>
    </citation>
    <scope>NUCLEOTIDE SEQUENCE [LARGE SCALE GENOMIC DNA]</scope>
</reference>
<sequence length="216" mass="25125">MNHLRALCKKTLNPKVSVLRLLNGENPQRIWLDQGGYKGRWQKIHYEKHSKYCKICLKQGHEDQECRRNKEIRQGEEPDKRRKIEGTLNLGKLVPKITLAQSKGKAWVAEEGHKEIRIKEVHRSRDDVITPRDHKRTVLEIRVVNQPTTANKEGEEDGSSKNQLTNVFLEPKEVIHNLKITRQVRDRCQENREASNIILEEQISNESTGDSEENKA</sequence>
<keyword evidence="3" id="KW-1185">Reference proteome</keyword>
<comment type="caution">
    <text evidence="2">The sequence shown here is derived from an EMBL/GenBank/DDBJ whole genome shotgun (WGS) entry which is preliminary data.</text>
</comment>
<evidence type="ECO:0000256" key="1">
    <source>
        <dbReference type="SAM" id="MobiDB-lite"/>
    </source>
</evidence>
<gene>
    <name evidence="2" type="ORF">ILEXP_LOCUS42757</name>
</gene>
<dbReference type="AlphaFoldDB" id="A0ABC8TUD8"/>
<dbReference type="EMBL" id="CAUOFW020006161">
    <property type="protein sequence ID" value="CAK9173031.1"/>
    <property type="molecule type" value="Genomic_DNA"/>
</dbReference>
<protein>
    <recommendedName>
        <fullName evidence="4">DUF4283 domain-containing protein</fullName>
    </recommendedName>
</protein>
<organism evidence="2 3">
    <name type="scientific">Ilex paraguariensis</name>
    <name type="common">yerba mate</name>
    <dbReference type="NCBI Taxonomy" id="185542"/>
    <lineage>
        <taxon>Eukaryota</taxon>
        <taxon>Viridiplantae</taxon>
        <taxon>Streptophyta</taxon>
        <taxon>Embryophyta</taxon>
        <taxon>Tracheophyta</taxon>
        <taxon>Spermatophyta</taxon>
        <taxon>Magnoliopsida</taxon>
        <taxon>eudicotyledons</taxon>
        <taxon>Gunneridae</taxon>
        <taxon>Pentapetalae</taxon>
        <taxon>asterids</taxon>
        <taxon>campanulids</taxon>
        <taxon>Aquifoliales</taxon>
        <taxon>Aquifoliaceae</taxon>
        <taxon>Ilex</taxon>
    </lineage>
</organism>